<keyword evidence="4" id="KW-0249">Electron transport</keyword>
<sequence>MTSQPFHGFEGSYMGDATRLNAGSVMECKICWSLYDPAQGCETWQVPPGTPFTALPESWRCPTCDAPKEQFMVVHELSPQVSTATAAPTQAPQSATTSCEDGTAPDSAAAPASGQDALPPAALFARQLETTFRDIHANQMRGVPIVNAALNVKAVGFQERDGHILGVLITPWFMNLVQAPLPEDVGGPTRVSGEKVLLSFPSGDYEFTAVNRDQAGSLPPYLACSLFSPMFDFTTMLQAIETAQAALVGLMDPTLNPAYRPAPASDTAVPARAGRRALLTGSQSAQDTAR</sequence>
<comment type="caution">
    <text evidence="8">The sequence shown here is derived from an EMBL/GenBank/DDBJ whole genome shotgun (WGS) entry which is preliminary data.</text>
</comment>
<keyword evidence="5" id="KW-0408">Iron</keyword>
<dbReference type="PROSITE" id="PS50903">
    <property type="entry name" value="RUBREDOXIN_LIKE"/>
    <property type="match status" value="1"/>
</dbReference>
<keyword evidence="3" id="KW-0479">Metal-binding</keyword>
<dbReference type="SUPFAM" id="SSF57802">
    <property type="entry name" value="Rubredoxin-like"/>
    <property type="match status" value="1"/>
</dbReference>
<dbReference type="Gene3D" id="3.30.1460.40">
    <property type="entry name" value="[NiFe]-hydrogenase assembly chaperone, HybE"/>
    <property type="match status" value="1"/>
</dbReference>
<dbReference type="AlphaFoldDB" id="A0A4Y3TTX5"/>
<dbReference type="Gene3D" id="2.20.28.10">
    <property type="match status" value="1"/>
</dbReference>
<gene>
    <name evidence="8" type="primary">hupJ</name>
    <name evidence="8" type="ORF">APE01nite_09750</name>
</gene>
<dbReference type="PROSITE" id="PS00202">
    <property type="entry name" value="RUBREDOXIN"/>
    <property type="match status" value="1"/>
</dbReference>
<feature type="compositionally biased region" description="Low complexity" evidence="6">
    <location>
        <begin position="83"/>
        <end position="98"/>
    </location>
</feature>
<name>A0A4Y3TTX5_9PROT</name>
<dbReference type="InterPro" id="IPR024934">
    <property type="entry name" value="Rubredoxin-like_dom"/>
</dbReference>
<accession>A0A4Y3TTX5</accession>
<dbReference type="InterPro" id="IPR038530">
    <property type="entry name" value="NiFe-hyd_HybE_sf"/>
</dbReference>
<comment type="cofactor">
    <cofactor evidence="1">
        <name>Fe(3+)</name>
        <dbReference type="ChEBI" id="CHEBI:29034"/>
    </cofactor>
</comment>
<evidence type="ECO:0000256" key="5">
    <source>
        <dbReference type="ARBA" id="ARBA00023004"/>
    </source>
</evidence>
<dbReference type="GO" id="GO:0005506">
    <property type="term" value="F:iron ion binding"/>
    <property type="evidence" value="ECO:0007669"/>
    <property type="project" value="InterPro"/>
</dbReference>
<dbReference type="InterPro" id="IPR050526">
    <property type="entry name" value="Rubredoxin_ET"/>
</dbReference>
<feature type="domain" description="Rubredoxin-like" evidence="7">
    <location>
        <begin position="23"/>
        <end position="74"/>
    </location>
</feature>
<dbReference type="InterPro" id="IPR018527">
    <property type="entry name" value="Rubredoxin_Fe_BS"/>
</dbReference>
<dbReference type="InterPro" id="IPR024935">
    <property type="entry name" value="Rubredoxin_dom"/>
</dbReference>
<evidence type="ECO:0000313" key="8">
    <source>
        <dbReference type="EMBL" id="GEB85178.1"/>
    </source>
</evidence>
<dbReference type="PRINTS" id="PR00163">
    <property type="entry name" value="RUBREDOXIN"/>
</dbReference>
<evidence type="ECO:0000256" key="3">
    <source>
        <dbReference type="ARBA" id="ARBA00022723"/>
    </source>
</evidence>
<feature type="region of interest" description="Disordered" evidence="6">
    <location>
        <begin position="83"/>
        <end position="115"/>
    </location>
</feature>
<organism evidence="8 9">
    <name type="scientific">Acetobacter peroxydans</name>
    <dbReference type="NCBI Taxonomy" id="104098"/>
    <lineage>
        <taxon>Bacteria</taxon>
        <taxon>Pseudomonadati</taxon>
        <taxon>Pseudomonadota</taxon>
        <taxon>Alphaproteobacteria</taxon>
        <taxon>Acetobacterales</taxon>
        <taxon>Acetobacteraceae</taxon>
        <taxon>Acetobacter</taxon>
    </lineage>
</organism>
<dbReference type="Pfam" id="PF00301">
    <property type="entry name" value="Rubredoxin"/>
    <property type="match status" value="1"/>
</dbReference>
<dbReference type="CDD" id="cd00730">
    <property type="entry name" value="rubredoxin"/>
    <property type="match status" value="1"/>
</dbReference>
<dbReference type="Pfam" id="PF11939">
    <property type="entry name" value="NiFe-hyd_HybE"/>
    <property type="match status" value="1"/>
</dbReference>
<dbReference type="RefSeq" id="WP_141375207.1">
    <property type="nucleotide sequence ID" value="NZ_BAPL01000024.1"/>
</dbReference>
<evidence type="ECO:0000256" key="6">
    <source>
        <dbReference type="SAM" id="MobiDB-lite"/>
    </source>
</evidence>
<dbReference type="NCBIfam" id="TIGR03993">
    <property type="entry name" value="hydrog_HybE"/>
    <property type="match status" value="1"/>
</dbReference>
<proteinExistence type="predicted"/>
<evidence type="ECO:0000256" key="4">
    <source>
        <dbReference type="ARBA" id="ARBA00022982"/>
    </source>
</evidence>
<dbReference type="OrthoDB" id="9808980at2"/>
<evidence type="ECO:0000313" key="9">
    <source>
        <dbReference type="Proteomes" id="UP000317730"/>
    </source>
</evidence>
<dbReference type="PANTHER" id="PTHR47627:SF1">
    <property type="entry name" value="RUBREDOXIN-1-RELATED"/>
    <property type="match status" value="1"/>
</dbReference>
<reference evidence="8 9" key="1">
    <citation type="submission" date="2019-06" db="EMBL/GenBank/DDBJ databases">
        <title>Whole genome shotgun sequence of Acetobacter peroxydans NBRC 13755.</title>
        <authorList>
            <person name="Hosoyama A."/>
            <person name="Uohara A."/>
            <person name="Ohji S."/>
            <person name="Ichikawa N."/>
        </authorList>
    </citation>
    <scope>NUCLEOTIDE SEQUENCE [LARGE SCALE GENOMIC DNA]</scope>
    <source>
        <strain evidence="8 9">NBRC 13755</strain>
    </source>
</reference>
<dbReference type="InterPro" id="IPR023994">
    <property type="entry name" value="NiFe-hyd_HybE"/>
</dbReference>
<dbReference type="EMBL" id="BJMV01000004">
    <property type="protein sequence ID" value="GEB85178.1"/>
    <property type="molecule type" value="Genomic_DNA"/>
</dbReference>
<evidence type="ECO:0000256" key="1">
    <source>
        <dbReference type="ARBA" id="ARBA00001965"/>
    </source>
</evidence>
<dbReference type="Proteomes" id="UP000317730">
    <property type="component" value="Unassembled WGS sequence"/>
</dbReference>
<protein>
    <submittedName>
        <fullName evidence="8">Rubredoxin</fullName>
    </submittedName>
</protein>
<dbReference type="GO" id="GO:0043448">
    <property type="term" value="P:alkane catabolic process"/>
    <property type="evidence" value="ECO:0007669"/>
    <property type="project" value="TreeGrafter"/>
</dbReference>
<keyword evidence="9" id="KW-1185">Reference proteome</keyword>
<evidence type="ECO:0000259" key="7">
    <source>
        <dbReference type="PROSITE" id="PS50903"/>
    </source>
</evidence>
<evidence type="ECO:0000256" key="2">
    <source>
        <dbReference type="ARBA" id="ARBA00022448"/>
    </source>
</evidence>
<dbReference type="PANTHER" id="PTHR47627">
    <property type="entry name" value="RUBREDOXIN"/>
    <property type="match status" value="1"/>
</dbReference>
<keyword evidence="2" id="KW-0813">Transport</keyword>
<dbReference type="GO" id="GO:0009055">
    <property type="term" value="F:electron transfer activity"/>
    <property type="evidence" value="ECO:0007669"/>
    <property type="project" value="TreeGrafter"/>
</dbReference>